<dbReference type="Pfam" id="PF03770">
    <property type="entry name" value="IPK"/>
    <property type="match status" value="1"/>
</dbReference>
<comment type="similarity">
    <text evidence="1 4">Belongs to the inositol phosphokinase (IPK) family.</text>
</comment>
<feature type="compositionally biased region" description="Low complexity" evidence="5">
    <location>
        <begin position="12"/>
        <end position="28"/>
    </location>
</feature>
<feature type="compositionally biased region" description="Polar residues" evidence="5">
    <location>
        <begin position="560"/>
        <end position="581"/>
    </location>
</feature>
<dbReference type="Proteomes" id="UP000738325">
    <property type="component" value="Unassembled WGS sequence"/>
</dbReference>
<dbReference type="GO" id="GO:0008440">
    <property type="term" value="F:inositol-1,4,5-trisphosphate 3-kinase activity"/>
    <property type="evidence" value="ECO:0007669"/>
    <property type="project" value="TreeGrafter"/>
</dbReference>
<dbReference type="InterPro" id="IPR038286">
    <property type="entry name" value="IPK_sf"/>
</dbReference>
<dbReference type="GO" id="GO:0005737">
    <property type="term" value="C:cytoplasm"/>
    <property type="evidence" value="ECO:0007669"/>
    <property type="project" value="TreeGrafter"/>
</dbReference>
<organism evidence="6 7">
    <name type="scientific">Dissophora globulifera</name>
    <dbReference type="NCBI Taxonomy" id="979702"/>
    <lineage>
        <taxon>Eukaryota</taxon>
        <taxon>Fungi</taxon>
        <taxon>Fungi incertae sedis</taxon>
        <taxon>Mucoromycota</taxon>
        <taxon>Mortierellomycotina</taxon>
        <taxon>Mortierellomycetes</taxon>
        <taxon>Mortierellales</taxon>
        <taxon>Mortierellaceae</taxon>
        <taxon>Dissophora</taxon>
    </lineage>
</organism>
<keyword evidence="2 4" id="KW-0808">Transferase</keyword>
<evidence type="ECO:0000256" key="5">
    <source>
        <dbReference type="SAM" id="MobiDB-lite"/>
    </source>
</evidence>
<evidence type="ECO:0000313" key="6">
    <source>
        <dbReference type="EMBL" id="KAG0321899.1"/>
    </source>
</evidence>
<feature type="region of interest" description="Disordered" evidence="5">
    <location>
        <begin position="82"/>
        <end position="125"/>
    </location>
</feature>
<feature type="compositionally biased region" description="Basic and acidic residues" evidence="5">
    <location>
        <begin position="505"/>
        <end position="522"/>
    </location>
</feature>
<dbReference type="EC" id="2.7.-.-" evidence="4"/>
<gene>
    <name evidence="6" type="ORF">BGZ99_003624</name>
</gene>
<evidence type="ECO:0000256" key="4">
    <source>
        <dbReference type="RuleBase" id="RU363090"/>
    </source>
</evidence>
<feature type="compositionally biased region" description="Low complexity" evidence="5">
    <location>
        <begin position="39"/>
        <end position="51"/>
    </location>
</feature>
<proteinExistence type="inferred from homology"/>
<feature type="region of interest" description="Disordered" evidence="5">
    <location>
        <begin position="179"/>
        <end position="295"/>
    </location>
</feature>
<evidence type="ECO:0000256" key="2">
    <source>
        <dbReference type="ARBA" id="ARBA00022679"/>
    </source>
</evidence>
<comment type="caution">
    <text evidence="6">The sequence shown here is derived from an EMBL/GenBank/DDBJ whole genome shotgun (WGS) entry which is preliminary data.</text>
</comment>
<evidence type="ECO:0000313" key="7">
    <source>
        <dbReference type="Proteomes" id="UP000738325"/>
    </source>
</evidence>
<dbReference type="OrthoDB" id="2573163at2759"/>
<feature type="region of interest" description="Disordered" evidence="5">
    <location>
        <begin position="670"/>
        <end position="717"/>
    </location>
</feature>
<feature type="compositionally biased region" description="Basic and acidic residues" evidence="5">
    <location>
        <begin position="1"/>
        <end position="10"/>
    </location>
</feature>
<evidence type="ECO:0000256" key="3">
    <source>
        <dbReference type="ARBA" id="ARBA00022777"/>
    </source>
</evidence>
<dbReference type="SUPFAM" id="SSF56104">
    <property type="entry name" value="SAICAR synthase-like"/>
    <property type="match status" value="1"/>
</dbReference>
<feature type="compositionally biased region" description="Polar residues" evidence="5">
    <location>
        <begin position="206"/>
        <end position="222"/>
    </location>
</feature>
<feature type="compositionally biased region" description="Polar residues" evidence="5">
    <location>
        <begin position="890"/>
        <end position="901"/>
    </location>
</feature>
<dbReference type="PANTHER" id="PTHR12400:SF21">
    <property type="entry name" value="KINASE"/>
    <property type="match status" value="1"/>
</dbReference>
<sequence length="1024" mass="112881">MSSPSTEHHRPSSAASSPSLLKHSLPQSAQVPPQILQRSASSPTSYFSASSLRSKPHSLATVKTDLPDRDLTIAIAASAPVSAAHYTSSGQNSPRTSIGSSDDSAPDSNMSGTDEADLSESSRSPLSALNKRKSLGALLAANTLAASSNNNSIIVNSVGDSETSRKEVLSPTFRAKNAFKKSSPSFAPQLPSPESSGKKFYIPTSPRVQSPSAFSAQMQHSLRSPPDSQDHTDKGKSSGHGVVSFQGADTSFDLDDTNDANDADAEDDLENDDGEDSWHSADEDFGGETSAYHSDSPALPLVPFTNQVGGHAAFLRFSNKAICKPVSENEQVFYEYLEAHHPELLPFIPAYLGVLNVTYRQLPDPENGDRPGEQVPEVVLEKNRHIVTDAMLEKMKKSWKWPSTPGRFPGSTVDIVEEARSLDSHSANGRDRLLPSFQGSSSVPTHYSLPMSSSISSPASLTKVRGLTRINLALKEKVLREVLSPHSLRARARAFRQHFGFSSKSRNDLCSRSHDSQDEDFVKQVPRRHSLSNLNLAMTSRREQHKGREVSSNRGDSDSTPHFSSTQNNTSTDSINQQPSTDHTKDPLTPKRFRHEEEPVSKDRGSNGVSNDVFQMDDLELPESLIGTQTALDHDGPIIQNNERGPSKMTDQDNAALSIGRNEWILDGSARGHPGLRSDAAPNLFKDKVDLEKEGQREGTVPDDRDNDRSRGAMHPSGTISISGKYILLEDLTDGLKAPCILDIKMGTRQYGIWAAEKKMKSQMRKCQKTTSYETGIRICGMQVYNTTTGRFLFQNKYYGRKLTKETLPLTLQEFLFNGSEVVLCHIPILQRKLKDLAKIIKNLNGYRLYASSLLIYYDGAISTSPPPSQNGTSTSSPTSILAPRPSSGAVHSSMITTADQQAEDSLSEAAPSSRHHHYHSQHQQQQQQQQQKQHQDHHTRLQDRCGADLKVIDFAHCTPGIYDEGCMPPYPPMHPDEPDKGYLLGLKNLMMIFREVWDRNGGDQLISEAWRKEEEELWADVWE</sequence>
<protein>
    <recommendedName>
        <fullName evidence="4">Kinase</fullName>
        <ecNumber evidence="4">2.7.-.-</ecNumber>
    </recommendedName>
</protein>
<feature type="compositionally biased region" description="Low complexity" evidence="5">
    <location>
        <begin position="922"/>
        <end position="933"/>
    </location>
</feature>
<feature type="compositionally biased region" description="Polar residues" evidence="5">
    <location>
        <begin position="870"/>
        <end position="880"/>
    </location>
</feature>
<name>A0A9P6RMK0_9FUNG</name>
<dbReference type="InterPro" id="IPR005522">
    <property type="entry name" value="IPK"/>
</dbReference>
<evidence type="ECO:0000256" key="1">
    <source>
        <dbReference type="ARBA" id="ARBA00007374"/>
    </source>
</evidence>
<feature type="region of interest" description="Disordered" evidence="5">
    <location>
        <begin position="504"/>
        <end position="612"/>
    </location>
</feature>
<feature type="region of interest" description="Disordered" evidence="5">
    <location>
        <begin position="1"/>
        <end position="66"/>
    </location>
</feature>
<dbReference type="EMBL" id="JAAAIP010000228">
    <property type="protein sequence ID" value="KAG0321899.1"/>
    <property type="molecule type" value="Genomic_DNA"/>
</dbReference>
<dbReference type="GO" id="GO:0000824">
    <property type="term" value="F:inositol-1,4,5,6-tetrakisphosphate 3-kinase activity"/>
    <property type="evidence" value="ECO:0007669"/>
    <property type="project" value="TreeGrafter"/>
</dbReference>
<feature type="compositionally biased region" description="Basic and acidic residues" evidence="5">
    <location>
        <begin position="685"/>
        <end position="711"/>
    </location>
</feature>
<feature type="compositionally biased region" description="Basic and acidic residues" evidence="5">
    <location>
        <begin position="582"/>
        <end position="605"/>
    </location>
</feature>
<dbReference type="GO" id="GO:0005634">
    <property type="term" value="C:nucleus"/>
    <property type="evidence" value="ECO:0007669"/>
    <property type="project" value="TreeGrafter"/>
</dbReference>
<dbReference type="GO" id="GO:0046854">
    <property type="term" value="P:phosphatidylinositol phosphate biosynthetic process"/>
    <property type="evidence" value="ECO:0007669"/>
    <property type="project" value="TreeGrafter"/>
</dbReference>
<accession>A0A9P6RMK0</accession>
<feature type="compositionally biased region" description="Acidic residues" evidence="5">
    <location>
        <begin position="252"/>
        <end position="275"/>
    </location>
</feature>
<feature type="compositionally biased region" description="Basic and acidic residues" evidence="5">
    <location>
        <begin position="540"/>
        <end position="559"/>
    </location>
</feature>
<reference evidence="6" key="1">
    <citation type="journal article" date="2020" name="Fungal Divers.">
        <title>Resolving the Mortierellaceae phylogeny through synthesis of multi-gene phylogenetics and phylogenomics.</title>
        <authorList>
            <person name="Vandepol N."/>
            <person name="Liber J."/>
            <person name="Desiro A."/>
            <person name="Na H."/>
            <person name="Kennedy M."/>
            <person name="Barry K."/>
            <person name="Grigoriev I.V."/>
            <person name="Miller A.N."/>
            <person name="O'Donnell K."/>
            <person name="Stajich J.E."/>
            <person name="Bonito G."/>
        </authorList>
    </citation>
    <scope>NUCLEOTIDE SEQUENCE</scope>
    <source>
        <strain evidence="6">REB-010B</strain>
    </source>
</reference>
<feature type="region of interest" description="Disordered" evidence="5">
    <location>
        <begin position="866"/>
        <end position="942"/>
    </location>
</feature>
<keyword evidence="7" id="KW-1185">Reference proteome</keyword>
<dbReference type="GO" id="GO:0032958">
    <property type="term" value="P:inositol phosphate biosynthetic process"/>
    <property type="evidence" value="ECO:0007669"/>
    <property type="project" value="InterPro"/>
</dbReference>
<dbReference type="AlphaFoldDB" id="A0A9P6RMK0"/>
<dbReference type="Gene3D" id="3.30.470.160">
    <property type="entry name" value="Inositol polyphosphate kinase"/>
    <property type="match status" value="1"/>
</dbReference>
<dbReference type="PANTHER" id="PTHR12400">
    <property type="entry name" value="INOSITOL POLYPHOSPHATE KINASE"/>
    <property type="match status" value="1"/>
</dbReference>
<keyword evidence="3 4" id="KW-0418">Kinase</keyword>
<feature type="region of interest" description="Disordered" evidence="5">
    <location>
        <begin position="629"/>
        <end position="652"/>
    </location>
</feature>
<feature type="compositionally biased region" description="Polar residues" evidence="5">
    <location>
        <begin position="85"/>
        <end position="112"/>
    </location>
</feature>